<keyword evidence="3" id="KW-1185">Reference proteome</keyword>
<feature type="region of interest" description="Disordered" evidence="1">
    <location>
        <begin position="153"/>
        <end position="172"/>
    </location>
</feature>
<evidence type="ECO:0000313" key="3">
    <source>
        <dbReference type="Proteomes" id="UP000507962"/>
    </source>
</evidence>
<accession>A0A4U8YN62</accession>
<sequence length="172" mass="20125">MPIVPTIKRWLRRLFAREHREDLLSGVSSTPEFPDPVSLVTWILMSYRHHIDLAACFSLEHVQGPFVRLVPGDTTTHLMVRYSPPFSPAERLKTIGIHLPDGFVLTHWKRHDHFTLSGPRISPRDMATFLDQLFQRLYRAEKGYVMVAWTDIRPTSHPPQPTEQDKRHAERW</sequence>
<evidence type="ECO:0000256" key="1">
    <source>
        <dbReference type="SAM" id="MobiDB-lite"/>
    </source>
</evidence>
<dbReference type="RefSeq" id="WP_180141552.1">
    <property type="nucleotide sequence ID" value="NZ_CAADHO010000005.1"/>
</dbReference>
<evidence type="ECO:0000313" key="2">
    <source>
        <dbReference type="EMBL" id="VFQ45230.1"/>
    </source>
</evidence>
<dbReference type="Proteomes" id="UP000507962">
    <property type="component" value="Unassembled WGS sequence"/>
</dbReference>
<organism evidence="2 3">
    <name type="scientific">Desulfoluna butyratoxydans</name>
    <dbReference type="NCBI Taxonomy" id="231438"/>
    <lineage>
        <taxon>Bacteria</taxon>
        <taxon>Pseudomonadati</taxon>
        <taxon>Thermodesulfobacteriota</taxon>
        <taxon>Desulfobacteria</taxon>
        <taxon>Desulfobacterales</taxon>
        <taxon>Desulfolunaceae</taxon>
        <taxon>Desulfoluna</taxon>
    </lineage>
</organism>
<protein>
    <submittedName>
        <fullName evidence="2">Uncharacterized protein</fullName>
    </submittedName>
</protein>
<dbReference type="EMBL" id="CAADHO010000005">
    <property type="protein sequence ID" value="VFQ45230.1"/>
    <property type="molecule type" value="Genomic_DNA"/>
</dbReference>
<proteinExistence type="predicted"/>
<reference evidence="2 3" key="1">
    <citation type="submission" date="2019-03" db="EMBL/GenBank/DDBJ databases">
        <authorList>
            <person name="Nijsse B."/>
        </authorList>
    </citation>
    <scope>NUCLEOTIDE SEQUENCE [LARGE SCALE GENOMIC DNA]</scope>
    <source>
        <strain evidence="2">Desulfoluna butyratoxydans MSL71</strain>
    </source>
</reference>
<name>A0A4U8YN62_9BACT</name>
<gene>
    <name evidence="2" type="ORF">MSL71_28870</name>
</gene>
<feature type="compositionally biased region" description="Basic and acidic residues" evidence="1">
    <location>
        <begin position="163"/>
        <end position="172"/>
    </location>
</feature>
<dbReference type="AlphaFoldDB" id="A0A4U8YN62"/>